<evidence type="ECO:0000313" key="3">
    <source>
        <dbReference type="Proteomes" id="UP001159363"/>
    </source>
</evidence>
<gene>
    <name evidence="2" type="ORF">PR048_000734</name>
</gene>
<comment type="caution">
    <text evidence="2">The sequence shown here is derived from an EMBL/GenBank/DDBJ whole genome shotgun (WGS) entry which is preliminary data.</text>
</comment>
<protein>
    <submittedName>
        <fullName evidence="2">Uncharacterized protein</fullName>
    </submittedName>
</protein>
<proteinExistence type="predicted"/>
<feature type="region of interest" description="Disordered" evidence="1">
    <location>
        <begin position="33"/>
        <end position="92"/>
    </location>
</feature>
<reference evidence="2 3" key="1">
    <citation type="submission" date="2023-02" db="EMBL/GenBank/DDBJ databases">
        <title>LHISI_Scaffold_Assembly.</title>
        <authorList>
            <person name="Stuart O.P."/>
            <person name="Cleave R."/>
            <person name="Magrath M.J.L."/>
            <person name="Mikheyev A.S."/>
        </authorList>
    </citation>
    <scope>NUCLEOTIDE SEQUENCE [LARGE SCALE GENOMIC DNA]</scope>
    <source>
        <strain evidence="2">Daus_M_001</strain>
        <tissue evidence="2">Leg muscle</tissue>
    </source>
</reference>
<dbReference type="Proteomes" id="UP001159363">
    <property type="component" value="Chromosome 1"/>
</dbReference>
<organism evidence="2 3">
    <name type="scientific">Dryococelus australis</name>
    <dbReference type="NCBI Taxonomy" id="614101"/>
    <lineage>
        <taxon>Eukaryota</taxon>
        <taxon>Metazoa</taxon>
        <taxon>Ecdysozoa</taxon>
        <taxon>Arthropoda</taxon>
        <taxon>Hexapoda</taxon>
        <taxon>Insecta</taxon>
        <taxon>Pterygota</taxon>
        <taxon>Neoptera</taxon>
        <taxon>Polyneoptera</taxon>
        <taxon>Phasmatodea</taxon>
        <taxon>Verophasmatodea</taxon>
        <taxon>Anareolatae</taxon>
        <taxon>Phasmatidae</taxon>
        <taxon>Eurycanthinae</taxon>
        <taxon>Dryococelus</taxon>
    </lineage>
</organism>
<evidence type="ECO:0000313" key="2">
    <source>
        <dbReference type="EMBL" id="KAJ8895402.1"/>
    </source>
</evidence>
<accession>A0ABQ9IG20</accession>
<feature type="compositionally biased region" description="Basic and acidic residues" evidence="1">
    <location>
        <begin position="76"/>
        <end position="92"/>
    </location>
</feature>
<feature type="compositionally biased region" description="Basic residues" evidence="1">
    <location>
        <begin position="33"/>
        <end position="45"/>
    </location>
</feature>
<name>A0ABQ9IG20_9NEOP</name>
<sequence>MLQYELSVSKPDILLVKLIAEITEIERRLKRKHWRKNTASSRRRTFQTNTAPESGEEELEIGKEEELNYPHQKIRAVVDKEKKKVGSKKDRE</sequence>
<evidence type="ECO:0000256" key="1">
    <source>
        <dbReference type="SAM" id="MobiDB-lite"/>
    </source>
</evidence>
<dbReference type="EMBL" id="JARBHB010000001">
    <property type="protein sequence ID" value="KAJ8895402.1"/>
    <property type="molecule type" value="Genomic_DNA"/>
</dbReference>
<keyword evidence="3" id="KW-1185">Reference proteome</keyword>